<feature type="compositionally biased region" description="Basic and acidic residues" evidence="7">
    <location>
        <begin position="1"/>
        <end position="11"/>
    </location>
</feature>
<dbReference type="OrthoDB" id="5585746at2759"/>
<feature type="transmembrane region" description="Helical" evidence="8">
    <location>
        <begin position="392"/>
        <end position="412"/>
    </location>
</feature>
<dbReference type="PANTHER" id="PTHR20855">
    <property type="entry name" value="ADIPOR/PROGESTIN RECEPTOR-RELATED"/>
    <property type="match status" value="1"/>
</dbReference>
<gene>
    <name evidence="9" type="ORF">B9G98_03679</name>
</gene>
<dbReference type="AlphaFoldDB" id="A0A2T0FM55"/>
<name>A0A2T0FM55_9ASCO</name>
<keyword evidence="2 8" id="KW-0812">Transmembrane</keyword>
<evidence type="ECO:0000256" key="3">
    <source>
        <dbReference type="ARBA" id="ARBA00022989"/>
    </source>
</evidence>
<evidence type="ECO:0000256" key="2">
    <source>
        <dbReference type="ARBA" id="ARBA00022692"/>
    </source>
</evidence>
<keyword evidence="3 8" id="KW-1133">Transmembrane helix</keyword>
<dbReference type="GO" id="GO:0006882">
    <property type="term" value="P:intracellular zinc ion homeostasis"/>
    <property type="evidence" value="ECO:0007669"/>
    <property type="project" value="TreeGrafter"/>
</dbReference>
<evidence type="ECO:0000256" key="5">
    <source>
        <dbReference type="PIRSR" id="PIRSR604254-1"/>
    </source>
</evidence>
<organism evidence="9 10">
    <name type="scientific">Wickerhamiella sorbophila</name>
    <dbReference type="NCBI Taxonomy" id="45607"/>
    <lineage>
        <taxon>Eukaryota</taxon>
        <taxon>Fungi</taxon>
        <taxon>Dikarya</taxon>
        <taxon>Ascomycota</taxon>
        <taxon>Saccharomycotina</taxon>
        <taxon>Dipodascomycetes</taxon>
        <taxon>Dipodascales</taxon>
        <taxon>Trichomonascaceae</taxon>
        <taxon>Wickerhamiella</taxon>
    </lineage>
</organism>
<dbReference type="Pfam" id="PF03006">
    <property type="entry name" value="HlyIII"/>
    <property type="match status" value="1"/>
</dbReference>
<keyword evidence="10" id="KW-1185">Reference proteome</keyword>
<feature type="binding site" evidence="5">
    <location>
        <position position="397"/>
    </location>
    <ligand>
        <name>Zn(2+)</name>
        <dbReference type="ChEBI" id="CHEBI:29105"/>
    </ligand>
</feature>
<feature type="transmembrane region" description="Helical" evidence="8">
    <location>
        <begin position="358"/>
        <end position="380"/>
    </location>
</feature>
<keyword evidence="5" id="KW-0479">Metal-binding</keyword>
<feature type="binding site" evidence="5">
    <location>
        <position position="401"/>
    </location>
    <ligand>
        <name>Zn(2+)</name>
        <dbReference type="ChEBI" id="CHEBI:29105"/>
    </ligand>
</feature>
<proteinExistence type="predicted"/>
<feature type="coiled-coil region" evidence="6">
    <location>
        <begin position="44"/>
        <end position="100"/>
    </location>
</feature>
<comment type="subcellular location">
    <subcellularLocation>
        <location evidence="1">Membrane</location>
        <topology evidence="1">Multi-pass membrane protein</topology>
    </subcellularLocation>
</comment>
<feature type="transmembrane region" description="Helical" evidence="8">
    <location>
        <begin position="234"/>
        <end position="256"/>
    </location>
</feature>
<dbReference type="RefSeq" id="XP_024666004.1">
    <property type="nucleotide sequence ID" value="XM_024810236.1"/>
</dbReference>
<dbReference type="GO" id="GO:0038023">
    <property type="term" value="F:signaling receptor activity"/>
    <property type="evidence" value="ECO:0007669"/>
    <property type="project" value="TreeGrafter"/>
</dbReference>
<keyword evidence="4 8" id="KW-0472">Membrane</keyword>
<dbReference type="GO" id="GO:0046872">
    <property type="term" value="F:metal ion binding"/>
    <property type="evidence" value="ECO:0007669"/>
    <property type="project" value="UniProtKB-KW"/>
</dbReference>
<feature type="binding site" evidence="5">
    <location>
        <position position="251"/>
    </location>
    <ligand>
        <name>Zn(2+)</name>
        <dbReference type="ChEBI" id="CHEBI:29105"/>
    </ligand>
</feature>
<keyword evidence="5" id="KW-0862">Zinc</keyword>
<dbReference type="GeneID" id="36517427"/>
<dbReference type="EMBL" id="NDIQ01000022">
    <property type="protein sequence ID" value="PRT56059.1"/>
    <property type="molecule type" value="Genomic_DNA"/>
</dbReference>
<evidence type="ECO:0000256" key="4">
    <source>
        <dbReference type="ARBA" id="ARBA00023136"/>
    </source>
</evidence>
<dbReference type="GO" id="GO:0016020">
    <property type="term" value="C:membrane"/>
    <property type="evidence" value="ECO:0007669"/>
    <property type="project" value="UniProtKB-SubCell"/>
</dbReference>
<keyword evidence="6" id="KW-0175">Coiled coil</keyword>
<evidence type="ECO:0000313" key="9">
    <source>
        <dbReference type="EMBL" id="PRT56059.1"/>
    </source>
</evidence>
<feature type="transmembrane region" description="Helical" evidence="8">
    <location>
        <begin position="268"/>
        <end position="290"/>
    </location>
</feature>
<accession>A0A2T0FM55</accession>
<sequence>MLTERKPEKAADTCPGAKTTGAEYDNGSELTAKSSVLEFEDVVLHKMEDLLAKIERKMASWEAYGAAAVDHQIDSALQILSQLEQNVVKQQRERAEAFLKVVEKHCQDVIKTKESVAQKAAAGLKFFEDMVLKIEDSYAAHSVQTALERARSNGLLSIDELPDGWKDNPYIINGYRFCRNHTECISSVGRLHNETANIWTHVVGFIVLLGLAFYEMPSTDTWQALTWVDRIPVVVFIIAALKCLFCSVTWHTFCNIAHLHIKQRMSCVDYTGITVLIAASIVTTIHASLYCHPVARTFYTILTSLFGVGGVLFTWTPSFDSPEARHTRVIFFVSFALSGVVAGLHAMIYRAASEVVVFYLPVVKSLLCYAVGIVFYAFLIPERWMQGTIVDYIGMSHNLWHLCVFGGIYYHYKATLLLFEEAKSFVCA</sequence>
<evidence type="ECO:0000256" key="7">
    <source>
        <dbReference type="SAM" id="MobiDB-lite"/>
    </source>
</evidence>
<reference evidence="9 10" key="1">
    <citation type="submission" date="2017-04" db="EMBL/GenBank/DDBJ databases">
        <title>Genome sequencing of [Candida] sorbophila.</title>
        <authorList>
            <person name="Ahn J.O."/>
        </authorList>
    </citation>
    <scope>NUCLEOTIDE SEQUENCE [LARGE SCALE GENOMIC DNA]</scope>
    <source>
        <strain evidence="9 10">DS02</strain>
    </source>
</reference>
<protein>
    <submittedName>
        <fullName evidence="9">Uncharacterized protein C30D11.11</fullName>
    </submittedName>
</protein>
<evidence type="ECO:0000256" key="1">
    <source>
        <dbReference type="ARBA" id="ARBA00004141"/>
    </source>
</evidence>
<dbReference type="PANTHER" id="PTHR20855:SF97">
    <property type="entry name" value="ADIPOR-LIKE RECEPTOR IZH3-RELATED"/>
    <property type="match status" value="1"/>
</dbReference>
<feature type="transmembrane region" description="Helical" evidence="8">
    <location>
        <begin position="329"/>
        <end position="352"/>
    </location>
</feature>
<evidence type="ECO:0000256" key="6">
    <source>
        <dbReference type="SAM" id="Coils"/>
    </source>
</evidence>
<dbReference type="STRING" id="45607.A0A2T0FM55"/>
<evidence type="ECO:0000256" key="8">
    <source>
        <dbReference type="SAM" id="Phobius"/>
    </source>
</evidence>
<comment type="caution">
    <text evidence="9">The sequence shown here is derived from an EMBL/GenBank/DDBJ whole genome shotgun (WGS) entry which is preliminary data.</text>
</comment>
<feature type="transmembrane region" description="Helical" evidence="8">
    <location>
        <begin position="196"/>
        <end position="214"/>
    </location>
</feature>
<evidence type="ECO:0000313" key="10">
    <source>
        <dbReference type="Proteomes" id="UP000238350"/>
    </source>
</evidence>
<dbReference type="Proteomes" id="UP000238350">
    <property type="component" value="Unassembled WGS sequence"/>
</dbReference>
<feature type="transmembrane region" description="Helical" evidence="8">
    <location>
        <begin position="296"/>
        <end position="317"/>
    </location>
</feature>
<feature type="region of interest" description="Disordered" evidence="7">
    <location>
        <begin position="1"/>
        <end position="25"/>
    </location>
</feature>
<dbReference type="InterPro" id="IPR004254">
    <property type="entry name" value="AdipoR/HlyIII-related"/>
</dbReference>